<dbReference type="SMART" id="SM00283">
    <property type="entry name" value="MA"/>
    <property type="match status" value="1"/>
</dbReference>
<dbReference type="InterPro" id="IPR004089">
    <property type="entry name" value="MCPsignal_dom"/>
</dbReference>
<keyword evidence="4" id="KW-0812">Transmembrane</keyword>
<dbReference type="Gene3D" id="6.10.340.10">
    <property type="match status" value="1"/>
</dbReference>
<dbReference type="Gene3D" id="3.30.450.20">
    <property type="entry name" value="PAS domain"/>
    <property type="match status" value="1"/>
</dbReference>
<organism evidence="7 8">
    <name type="scientific">Clostridium butyricum</name>
    <dbReference type="NCBI Taxonomy" id="1492"/>
    <lineage>
        <taxon>Bacteria</taxon>
        <taxon>Bacillati</taxon>
        <taxon>Bacillota</taxon>
        <taxon>Clostridia</taxon>
        <taxon>Eubacteriales</taxon>
        <taxon>Clostridiaceae</taxon>
        <taxon>Clostridium</taxon>
    </lineage>
</organism>
<dbReference type="InterPro" id="IPR051310">
    <property type="entry name" value="MCP_chemotaxis"/>
</dbReference>
<feature type="transmembrane region" description="Helical" evidence="4">
    <location>
        <begin position="325"/>
        <end position="349"/>
    </location>
</feature>
<dbReference type="Pfam" id="PF08269">
    <property type="entry name" value="dCache_2"/>
    <property type="match status" value="1"/>
</dbReference>
<protein>
    <submittedName>
        <fullName evidence="7">Chemotaxis protein</fullName>
    </submittedName>
</protein>
<dbReference type="GO" id="GO:0007165">
    <property type="term" value="P:signal transduction"/>
    <property type="evidence" value="ECO:0007669"/>
    <property type="project" value="UniProtKB-KW"/>
</dbReference>
<evidence type="ECO:0000256" key="1">
    <source>
        <dbReference type="ARBA" id="ARBA00022500"/>
    </source>
</evidence>
<evidence type="ECO:0000259" key="5">
    <source>
        <dbReference type="PROSITE" id="PS50111"/>
    </source>
</evidence>
<dbReference type="CDD" id="cd06225">
    <property type="entry name" value="HAMP"/>
    <property type="match status" value="1"/>
</dbReference>
<dbReference type="Pfam" id="PF00672">
    <property type="entry name" value="HAMP"/>
    <property type="match status" value="1"/>
</dbReference>
<reference evidence="7 8" key="1">
    <citation type="submission" date="2016-01" db="EMBL/GenBank/DDBJ databases">
        <title>Characterization of the Clostridium difficile lineages that are prevalent in Hong Kong and China.</title>
        <authorList>
            <person name="Kwok J.S.-L."/>
            <person name="Lam W.-Y."/>
            <person name="Ip M."/>
            <person name="Chan T.-F."/>
            <person name="Hawkey P.M."/>
            <person name="Tsui S.K.-W."/>
        </authorList>
    </citation>
    <scope>NUCLEOTIDE SEQUENCE [LARGE SCALE GENOMIC DNA]</scope>
    <source>
        <strain evidence="7 8">300064</strain>
    </source>
</reference>
<evidence type="ECO:0000259" key="6">
    <source>
        <dbReference type="PROSITE" id="PS50885"/>
    </source>
</evidence>
<dbReference type="EMBL" id="LRDH01000035">
    <property type="protein sequence ID" value="PPV17309.1"/>
    <property type="molecule type" value="Genomic_DNA"/>
</dbReference>
<dbReference type="PROSITE" id="PS50111">
    <property type="entry name" value="CHEMOTAXIS_TRANSDUC_2"/>
    <property type="match status" value="1"/>
</dbReference>
<dbReference type="PANTHER" id="PTHR43531:SF11">
    <property type="entry name" value="METHYL-ACCEPTING CHEMOTAXIS PROTEIN 3"/>
    <property type="match status" value="1"/>
</dbReference>
<keyword evidence="1" id="KW-0145">Chemotaxis</keyword>
<evidence type="ECO:0000256" key="3">
    <source>
        <dbReference type="PROSITE-ProRule" id="PRU00284"/>
    </source>
</evidence>
<dbReference type="CDD" id="cd11386">
    <property type="entry name" value="MCP_signal"/>
    <property type="match status" value="1"/>
</dbReference>
<comment type="caution">
    <text evidence="7">The sequence shown here is derived from an EMBL/GenBank/DDBJ whole genome shotgun (WGS) entry which is preliminary data.</text>
</comment>
<dbReference type="Gene3D" id="1.10.287.950">
    <property type="entry name" value="Methyl-accepting chemotaxis protein"/>
    <property type="match status" value="1"/>
</dbReference>
<feature type="transmembrane region" description="Helical" evidence="4">
    <location>
        <begin position="21"/>
        <end position="48"/>
    </location>
</feature>
<keyword evidence="4" id="KW-0472">Membrane</keyword>
<dbReference type="PANTHER" id="PTHR43531">
    <property type="entry name" value="PROTEIN ICFG"/>
    <property type="match status" value="1"/>
</dbReference>
<dbReference type="SUPFAM" id="SSF58104">
    <property type="entry name" value="Methyl-accepting chemotaxis protein (MCP) signaling domain"/>
    <property type="match status" value="1"/>
</dbReference>
<dbReference type="InterPro" id="IPR003660">
    <property type="entry name" value="HAMP_dom"/>
</dbReference>
<evidence type="ECO:0000313" key="7">
    <source>
        <dbReference type="EMBL" id="PPV17309.1"/>
    </source>
</evidence>
<feature type="domain" description="Methyl-accepting transducer" evidence="5">
    <location>
        <begin position="455"/>
        <end position="684"/>
    </location>
</feature>
<keyword evidence="4" id="KW-1133">Transmembrane helix</keyword>
<evidence type="ECO:0000256" key="2">
    <source>
        <dbReference type="ARBA" id="ARBA00029447"/>
    </source>
</evidence>
<dbReference type="RefSeq" id="WP_043663919.1">
    <property type="nucleotide sequence ID" value="NZ_JSEG01000009.1"/>
</dbReference>
<dbReference type="AlphaFoldDB" id="A0A2S7FE43"/>
<evidence type="ECO:0000256" key="4">
    <source>
        <dbReference type="SAM" id="Phobius"/>
    </source>
</evidence>
<dbReference type="Proteomes" id="UP000238081">
    <property type="component" value="Unassembled WGS sequence"/>
</dbReference>
<sequence length="700" mass="77111">MKKILNFKFNLKDKTSIKRRLLTTLLPIVIVGLLILTMCTFIGVNVYVKNDLIGLMAEKQDEAVNNIDSWIQTRLAEVQESSYNTELRKMASDYEDVDLHNEEITNKIDEINTARWNFVNSKYPNEYAAIHVLSAIDKNQWKDSSNADKLLARYYNVSAGKNATSPWASGIVAEAFEKYSATGEPYDTIFRPTYSEAYKSNVVMMFSWVKDYMNDINLGVAASIKIETVEKKVSDLKYGDKGYSMLIGNDGTFIVHPNADYILKTKINDLNDKEMINLSDAMSSQDKGTVKLGHGLNKKIAFYEKVESTGWTVVNVVYERELFKVLNIIILLISLISVALIVAISMAIYKNLTKVLMPLDDISLFADKVAQGNLSDTIEINTDDEIGKVAKAFNITVENLRNYILEIDNTLNSIAEGNLDVSLENEYKGDFIGIKNSLVNIISSMNEVFREIGEATSQVKGGSEQIASTSQTISQGAADQASGIEELTASINEINEKVQKSTGHAKETNVIVENLGLQIKESNDKMESMLMAMDEMEVASKNIKEVIITIDNIAEQTNLLALNAAIEAARAGEAGKGFAVVAEEVRKLAEESSNAVKNTAELIEASIKSVEGGKYIADTTAQSLKEVVENTKNAIELVDNITRASEEQSVAIEQVNGGIDQIADVVQSNLAIAEESAAASEELSAQAETLESMISKFKLK</sequence>
<evidence type="ECO:0000313" key="8">
    <source>
        <dbReference type="Proteomes" id="UP000238081"/>
    </source>
</evidence>
<proteinExistence type="inferred from homology"/>
<dbReference type="GO" id="GO:0004888">
    <property type="term" value="F:transmembrane signaling receptor activity"/>
    <property type="evidence" value="ECO:0007669"/>
    <property type="project" value="TreeGrafter"/>
</dbReference>
<dbReference type="GO" id="GO:0005886">
    <property type="term" value="C:plasma membrane"/>
    <property type="evidence" value="ECO:0007669"/>
    <property type="project" value="TreeGrafter"/>
</dbReference>
<gene>
    <name evidence="7" type="ORF">AWN73_08295</name>
</gene>
<dbReference type="InterPro" id="IPR004010">
    <property type="entry name" value="Double_Cache_2"/>
</dbReference>
<accession>A0A2S7FE43</accession>
<dbReference type="GO" id="GO:0006935">
    <property type="term" value="P:chemotaxis"/>
    <property type="evidence" value="ECO:0007669"/>
    <property type="project" value="UniProtKB-KW"/>
</dbReference>
<name>A0A2S7FE43_CLOBU</name>
<dbReference type="SMART" id="SM00304">
    <property type="entry name" value="HAMP"/>
    <property type="match status" value="1"/>
</dbReference>
<comment type="similarity">
    <text evidence="2">Belongs to the methyl-accepting chemotaxis (MCP) protein family.</text>
</comment>
<dbReference type="Pfam" id="PF00015">
    <property type="entry name" value="MCPsignal"/>
    <property type="match status" value="1"/>
</dbReference>
<keyword evidence="3" id="KW-0807">Transducer</keyword>
<feature type="domain" description="HAMP" evidence="6">
    <location>
        <begin position="353"/>
        <end position="405"/>
    </location>
</feature>
<dbReference type="PROSITE" id="PS50885">
    <property type="entry name" value="HAMP"/>
    <property type="match status" value="1"/>
</dbReference>
<dbReference type="CDD" id="cd12912">
    <property type="entry name" value="PDC2_MCP_like"/>
    <property type="match status" value="1"/>
</dbReference>